<feature type="domain" description="Adenylosuccinate lyase C-terminal" evidence="3">
    <location>
        <begin position="376"/>
        <end position="445"/>
    </location>
</feature>
<dbReference type="EMBL" id="VRSV01000002">
    <property type="protein sequence ID" value="TXK09848.1"/>
    <property type="molecule type" value="Genomic_DNA"/>
</dbReference>
<dbReference type="InterPro" id="IPR008948">
    <property type="entry name" value="L-Aspartase-like"/>
</dbReference>
<dbReference type="InterPro" id="IPR000362">
    <property type="entry name" value="Fumarate_lyase_fam"/>
</dbReference>
<comment type="caution">
    <text evidence="4">The sequence shown here is derived from an EMBL/GenBank/DDBJ whole genome shotgun (WGS) entry which is preliminary data.</text>
</comment>
<keyword evidence="5" id="KW-1185">Reference proteome</keyword>
<proteinExistence type="inferred from homology"/>
<dbReference type="PROSITE" id="PS00163">
    <property type="entry name" value="FUMARATE_LYASES"/>
    <property type="match status" value="1"/>
</dbReference>
<comment type="similarity">
    <text evidence="2">Belongs to the class-II fumarase/aspartase family.</text>
</comment>
<dbReference type="InterPro" id="IPR019468">
    <property type="entry name" value="AdenyloSucc_lyase_C"/>
</dbReference>
<dbReference type="OrthoDB" id="9768878at2"/>
<dbReference type="PRINTS" id="PR00149">
    <property type="entry name" value="FUMRATELYASE"/>
</dbReference>
<dbReference type="Gene3D" id="1.20.200.10">
    <property type="entry name" value="Fumarase/aspartase (Central domain)"/>
    <property type="match status" value="1"/>
</dbReference>
<evidence type="ECO:0000313" key="5">
    <source>
        <dbReference type="Proteomes" id="UP000321034"/>
    </source>
</evidence>
<sequence length="450" mass="46085">MPSDPHPLDVGLLSPVSAGHDAAVSDAAVLDALVAAEVALVRALASVGAAPAEVADDVSSALGWTGAGEGCRGHGLDAADLAGAAVAAGNPVVALAGMLRQRVPEAARPWVHRGATSQDILDNALMLVARSAADRVRDDLDRVEAALTALAAANRDVVAAARTLTQHAVPTTVGARAAGWVRGIRRAIVRLDAARAELPVQLGGAAGTLAAFVADLGAERAAELPGAYAAELGLRPTDAPWHTERWPVTELGDALVQAIDAVGVFATDVATLTRTEIGEVSEAAGGGSSAMPQKANPVSSVLIRSAALRAPQLGATLHLAAALAVDERPDGAWHAEWPTLRELLRLALGASAHTASLAAGLTVDREAVARNLALTDGLVVSERLGIVLVPLIGRERFTALIRQAADTDLADLVRALPEASGLDVDDLLDPARYTGFATTFVDRLGEGENR</sequence>
<dbReference type="GO" id="GO:0016829">
    <property type="term" value="F:lyase activity"/>
    <property type="evidence" value="ECO:0007669"/>
    <property type="project" value="UniProtKB-KW"/>
</dbReference>
<dbReference type="PANTHER" id="PTHR43172">
    <property type="entry name" value="ADENYLOSUCCINATE LYASE"/>
    <property type="match status" value="1"/>
</dbReference>
<dbReference type="Gene3D" id="1.10.40.30">
    <property type="entry name" value="Fumarase/aspartase (C-terminal domain)"/>
    <property type="match status" value="1"/>
</dbReference>
<dbReference type="AlphaFoldDB" id="A0A5C8HVB9"/>
<accession>A0A5C8HVB9</accession>
<keyword evidence="1 4" id="KW-0456">Lyase</keyword>
<dbReference type="Proteomes" id="UP000321034">
    <property type="component" value="Unassembled WGS sequence"/>
</dbReference>
<dbReference type="RefSeq" id="WP_147895049.1">
    <property type="nucleotide sequence ID" value="NZ_BAAANR010000001.1"/>
</dbReference>
<dbReference type="Pfam" id="PF00206">
    <property type="entry name" value="Lyase_1"/>
    <property type="match status" value="1"/>
</dbReference>
<protein>
    <submittedName>
        <fullName evidence="4">Adenylosuccinate lyase</fullName>
    </submittedName>
</protein>
<dbReference type="SUPFAM" id="SSF48557">
    <property type="entry name" value="L-aspartase-like"/>
    <property type="match status" value="1"/>
</dbReference>
<gene>
    <name evidence="4" type="ORF">FVP77_13260</name>
</gene>
<evidence type="ECO:0000256" key="1">
    <source>
        <dbReference type="ARBA" id="ARBA00023239"/>
    </source>
</evidence>
<dbReference type="SMART" id="SM00998">
    <property type="entry name" value="ADSL_C"/>
    <property type="match status" value="1"/>
</dbReference>
<organism evidence="4 5">
    <name type="scientific">Microbacterium hatanonis</name>
    <dbReference type="NCBI Taxonomy" id="404366"/>
    <lineage>
        <taxon>Bacteria</taxon>
        <taxon>Bacillati</taxon>
        <taxon>Actinomycetota</taxon>
        <taxon>Actinomycetes</taxon>
        <taxon>Micrococcales</taxon>
        <taxon>Microbacteriaceae</taxon>
        <taxon>Microbacterium</taxon>
    </lineage>
</organism>
<name>A0A5C8HVB9_9MICO</name>
<dbReference type="PANTHER" id="PTHR43172:SF2">
    <property type="entry name" value="ADENYLOSUCCINATE LYASE C-TERMINAL DOMAIN-CONTAINING PROTEIN"/>
    <property type="match status" value="1"/>
</dbReference>
<evidence type="ECO:0000259" key="3">
    <source>
        <dbReference type="SMART" id="SM00998"/>
    </source>
</evidence>
<reference evidence="4 5" key="1">
    <citation type="submission" date="2019-08" db="EMBL/GenBank/DDBJ databases">
        <authorList>
            <person name="Dong K."/>
        </authorList>
    </citation>
    <scope>NUCLEOTIDE SEQUENCE [LARGE SCALE GENOMIC DNA]</scope>
    <source>
        <strain evidence="4 5">JCM14558</strain>
    </source>
</reference>
<evidence type="ECO:0000256" key="2">
    <source>
        <dbReference type="ARBA" id="ARBA00034772"/>
    </source>
</evidence>
<evidence type="ECO:0000313" key="4">
    <source>
        <dbReference type="EMBL" id="TXK09848.1"/>
    </source>
</evidence>
<dbReference type="InterPro" id="IPR020557">
    <property type="entry name" value="Fumarate_lyase_CS"/>
</dbReference>
<dbReference type="InterPro" id="IPR022761">
    <property type="entry name" value="Fumarate_lyase_N"/>
</dbReference>